<dbReference type="GO" id="GO:0006357">
    <property type="term" value="P:regulation of transcription by RNA polymerase II"/>
    <property type="evidence" value="ECO:0007669"/>
    <property type="project" value="TreeGrafter"/>
</dbReference>
<dbReference type="GO" id="GO:0043565">
    <property type="term" value="F:sequence-specific DNA binding"/>
    <property type="evidence" value="ECO:0007669"/>
    <property type="project" value="TreeGrafter"/>
</dbReference>
<dbReference type="InterPro" id="IPR003417">
    <property type="entry name" value="CBF_beta"/>
</dbReference>
<comment type="similarity">
    <text evidence="3">Belongs to the CBF-beta family.</text>
</comment>
<accession>A0A6G1S5I3</accession>
<feature type="compositionally biased region" description="Basic residues" evidence="5">
    <location>
        <begin position="352"/>
        <end position="361"/>
    </location>
</feature>
<dbReference type="InterPro" id="IPR036552">
    <property type="entry name" value="CBF_bsu_sf"/>
</dbReference>
<comment type="function">
    <text evidence="4">Regulates the DNA-binding properties of Runt.</text>
</comment>
<gene>
    <name evidence="6" type="primary">Bgb</name>
    <name evidence="6" type="ORF">g.10793</name>
</gene>
<evidence type="ECO:0000256" key="1">
    <source>
        <dbReference type="ARBA" id="ARBA00004123"/>
    </source>
</evidence>
<evidence type="ECO:0000256" key="4">
    <source>
        <dbReference type="ARBA" id="ARBA00057581"/>
    </source>
</evidence>
<proteinExistence type="inferred from homology"/>
<comment type="subcellular location">
    <subcellularLocation>
        <location evidence="1">Nucleus</location>
    </subcellularLocation>
</comment>
<name>A0A6G1S5I3_9ACAR</name>
<dbReference type="Pfam" id="PF02312">
    <property type="entry name" value="CBF_beta"/>
    <property type="match status" value="1"/>
</dbReference>
<dbReference type="PANTHER" id="PTHR10276">
    <property type="entry name" value="CORE-BINDING FACTOR, BETA SUBUNIT"/>
    <property type="match status" value="1"/>
</dbReference>
<feature type="compositionally biased region" description="Polar residues" evidence="5">
    <location>
        <begin position="338"/>
        <end position="347"/>
    </location>
</feature>
<evidence type="ECO:0000256" key="5">
    <source>
        <dbReference type="SAM" id="MobiDB-lite"/>
    </source>
</evidence>
<dbReference type="Gene3D" id="2.40.250.10">
    <property type="entry name" value="Core binding factor, beta subunit"/>
    <property type="match status" value="1"/>
</dbReference>
<protein>
    <submittedName>
        <fullName evidence="6">Protein big brother</fullName>
    </submittedName>
</protein>
<feature type="compositionally biased region" description="Low complexity" evidence="5">
    <location>
        <begin position="422"/>
        <end position="444"/>
    </location>
</feature>
<dbReference type="FunFam" id="2.40.250.10:FF:000001">
    <property type="entry name" value="Core-binding factor subunit beta"/>
    <property type="match status" value="1"/>
</dbReference>
<feature type="region of interest" description="Disordered" evidence="5">
    <location>
        <begin position="312"/>
        <end position="459"/>
    </location>
</feature>
<feature type="compositionally biased region" description="Polar residues" evidence="5">
    <location>
        <begin position="376"/>
        <end position="401"/>
    </location>
</feature>
<dbReference type="AlphaFoldDB" id="A0A6G1S5I3"/>
<dbReference type="SUPFAM" id="SSF50723">
    <property type="entry name" value="Core binding factor beta, CBF"/>
    <property type="match status" value="1"/>
</dbReference>
<keyword evidence="2" id="KW-0539">Nucleus</keyword>
<organism evidence="6">
    <name type="scientific">Aceria tosichella</name>
    <name type="common">wheat curl mite</name>
    <dbReference type="NCBI Taxonomy" id="561515"/>
    <lineage>
        <taxon>Eukaryota</taxon>
        <taxon>Metazoa</taxon>
        <taxon>Ecdysozoa</taxon>
        <taxon>Arthropoda</taxon>
        <taxon>Chelicerata</taxon>
        <taxon>Arachnida</taxon>
        <taxon>Acari</taxon>
        <taxon>Acariformes</taxon>
        <taxon>Trombidiformes</taxon>
        <taxon>Prostigmata</taxon>
        <taxon>Eupodina</taxon>
        <taxon>Eriophyoidea</taxon>
        <taxon>Eriophyidae</taxon>
        <taxon>Eriophyinae</taxon>
        <taxon>Aceriini</taxon>
        <taxon>Aceria</taxon>
    </lineage>
</organism>
<dbReference type="GO" id="GO:0016513">
    <property type="term" value="C:core-binding factor complex"/>
    <property type="evidence" value="ECO:0007669"/>
    <property type="project" value="TreeGrafter"/>
</dbReference>
<evidence type="ECO:0000256" key="2">
    <source>
        <dbReference type="ARBA" id="ARBA00023242"/>
    </source>
</evidence>
<reference evidence="6" key="1">
    <citation type="submission" date="2018-10" db="EMBL/GenBank/DDBJ databases">
        <title>Transcriptome assembly of Aceria tosichella (Wheat curl mite) Type 2.</title>
        <authorList>
            <person name="Scully E.D."/>
            <person name="Geib S.M."/>
            <person name="Palmer N.A."/>
            <person name="Gupta A.K."/>
            <person name="Sarath G."/>
            <person name="Tatineni S."/>
        </authorList>
    </citation>
    <scope>NUCLEOTIDE SEQUENCE</scope>
    <source>
        <strain evidence="6">LincolnNE</strain>
    </source>
</reference>
<dbReference type="GO" id="GO:0035206">
    <property type="term" value="P:regulation of hemocyte proliferation"/>
    <property type="evidence" value="ECO:0007669"/>
    <property type="project" value="UniProtKB-ARBA"/>
</dbReference>
<dbReference type="PANTHER" id="PTHR10276:SF3">
    <property type="entry name" value="CORE-BINDING FACTOR SUBUNIT BETA"/>
    <property type="match status" value="1"/>
</dbReference>
<feature type="compositionally biased region" description="Basic residues" evidence="5">
    <location>
        <begin position="408"/>
        <end position="421"/>
    </location>
</feature>
<feature type="compositionally biased region" description="Polar residues" evidence="5">
    <location>
        <begin position="240"/>
        <end position="253"/>
    </location>
</feature>
<feature type="region of interest" description="Disordered" evidence="5">
    <location>
        <begin position="234"/>
        <end position="263"/>
    </location>
</feature>
<dbReference type="GO" id="GO:0003713">
    <property type="term" value="F:transcription coactivator activity"/>
    <property type="evidence" value="ECO:0007669"/>
    <property type="project" value="InterPro"/>
</dbReference>
<sequence>MLMMLPFEAPTIFEGIHKSYFRMPRVIKNQRDRFENDDLFRQLSHESAVKYTGFKDRPLEERQMKFITNCQEGHTEVSVVQSGSQFTLMFNPTINPAYNNEGCDFDKELGKVHIKAGFILNGVCVLWRGWIDLQRLEGFGCVEFDEYRAYLEDAMVKQSIDKQQTCNSLANNQTPIGRLNHHLGSASLMPPQSFNPATAAAAVAAITTNSIIPPPPLGLNPACLGGGGPTGLPVSVSHPGATTATNLGSSQGQPPAPASNLVNSGVVPPLPPPAPVSLANSVAHYENAALAAATAAAFHQLGLPGVPPSLTGHHHPALIPQHLPYSNGSNIIPPPPSATQRSNSSPLTGAGHQHHHHHHQQQQHNTSPQHNHHFLNDTQATTNGNPSALNSSSMQHNNQARSPERENHHHHHNHHSHHHSHQQQQQQQNHQTLNTNSSGNNNGGSRRKASDRAAEELTQTDEVDVVSDINVHELDFPRRKIFKSEPITTSHLSQKAARRAAS</sequence>
<evidence type="ECO:0000313" key="6">
    <source>
        <dbReference type="EMBL" id="MDE45427.1"/>
    </source>
</evidence>
<dbReference type="EMBL" id="GGYP01000656">
    <property type="protein sequence ID" value="MDE45427.1"/>
    <property type="molecule type" value="Transcribed_RNA"/>
</dbReference>
<evidence type="ECO:0000256" key="3">
    <source>
        <dbReference type="ARBA" id="ARBA00025734"/>
    </source>
</evidence>